<proteinExistence type="predicted"/>
<feature type="region of interest" description="Disordered" evidence="1">
    <location>
        <begin position="42"/>
        <end position="72"/>
    </location>
</feature>
<evidence type="ECO:0000313" key="3">
    <source>
        <dbReference type="Proteomes" id="UP001066276"/>
    </source>
</evidence>
<reference evidence="2" key="1">
    <citation type="journal article" date="2022" name="bioRxiv">
        <title>Sequencing and chromosome-scale assembly of the giantPleurodeles waltlgenome.</title>
        <authorList>
            <person name="Brown T."/>
            <person name="Elewa A."/>
            <person name="Iarovenko S."/>
            <person name="Subramanian E."/>
            <person name="Araus A.J."/>
            <person name="Petzold A."/>
            <person name="Susuki M."/>
            <person name="Suzuki K.-i.T."/>
            <person name="Hayashi T."/>
            <person name="Toyoda A."/>
            <person name="Oliveira C."/>
            <person name="Osipova E."/>
            <person name="Leigh N.D."/>
            <person name="Simon A."/>
            <person name="Yun M.H."/>
        </authorList>
    </citation>
    <scope>NUCLEOTIDE SEQUENCE</scope>
    <source>
        <strain evidence="2">20211129_DDA</strain>
        <tissue evidence="2">Liver</tissue>
    </source>
</reference>
<gene>
    <name evidence="2" type="ORF">NDU88_000726</name>
</gene>
<evidence type="ECO:0000256" key="1">
    <source>
        <dbReference type="SAM" id="MobiDB-lite"/>
    </source>
</evidence>
<organism evidence="2 3">
    <name type="scientific">Pleurodeles waltl</name>
    <name type="common">Iberian ribbed newt</name>
    <dbReference type="NCBI Taxonomy" id="8319"/>
    <lineage>
        <taxon>Eukaryota</taxon>
        <taxon>Metazoa</taxon>
        <taxon>Chordata</taxon>
        <taxon>Craniata</taxon>
        <taxon>Vertebrata</taxon>
        <taxon>Euteleostomi</taxon>
        <taxon>Amphibia</taxon>
        <taxon>Batrachia</taxon>
        <taxon>Caudata</taxon>
        <taxon>Salamandroidea</taxon>
        <taxon>Salamandridae</taxon>
        <taxon>Pleurodelinae</taxon>
        <taxon>Pleurodeles</taxon>
    </lineage>
</organism>
<sequence length="149" mass="15482">MGRAATSASHLICAPTRLGIGESVFSPVLSVRGVGAPVSQWYSSGGGSAPGPSKRRSPTSSGARDHEQAVRVEAQPSARQGCYSLSPVQPHASVATPFLSAGGKYCGDVLILLHSMFHCCWSVERGAMKSADASERDSCGKEADEDCSQ</sequence>
<protein>
    <submittedName>
        <fullName evidence="2">Uncharacterized protein</fullName>
    </submittedName>
</protein>
<accession>A0AAV7U5G6</accession>
<comment type="caution">
    <text evidence="2">The sequence shown here is derived from an EMBL/GenBank/DDBJ whole genome shotgun (WGS) entry which is preliminary data.</text>
</comment>
<dbReference type="EMBL" id="JANPWB010000005">
    <property type="protein sequence ID" value="KAJ1183916.1"/>
    <property type="molecule type" value="Genomic_DNA"/>
</dbReference>
<dbReference type="Proteomes" id="UP001066276">
    <property type="component" value="Chromosome 3_1"/>
</dbReference>
<evidence type="ECO:0000313" key="2">
    <source>
        <dbReference type="EMBL" id="KAJ1183916.1"/>
    </source>
</evidence>
<dbReference type="AlphaFoldDB" id="A0AAV7U5G6"/>
<keyword evidence="3" id="KW-1185">Reference proteome</keyword>
<name>A0AAV7U5G6_PLEWA</name>